<reference evidence="2 3" key="1">
    <citation type="journal article" date="2016" name="Nat. Commun.">
        <title>Thousands of microbial genomes shed light on interconnected biogeochemical processes in an aquifer system.</title>
        <authorList>
            <person name="Anantharaman K."/>
            <person name="Brown C.T."/>
            <person name="Hug L.A."/>
            <person name="Sharon I."/>
            <person name="Castelle C.J."/>
            <person name="Probst A.J."/>
            <person name="Thomas B.C."/>
            <person name="Singh A."/>
            <person name="Wilkins M.J."/>
            <person name="Karaoz U."/>
            <person name="Brodie E.L."/>
            <person name="Williams K.H."/>
            <person name="Hubbard S.S."/>
            <person name="Banfield J.F."/>
        </authorList>
    </citation>
    <scope>NUCLEOTIDE SEQUENCE [LARGE SCALE GENOMIC DNA]</scope>
</reference>
<keyword evidence="1" id="KW-0812">Transmembrane</keyword>
<evidence type="ECO:0000256" key="1">
    <source>
        <dbReference type="SAM" id="Phobius"/>
    </source>
</evidence>
<evidence type="ECO:0000313" key="2">
    <source>
        <dbReference type="EMBL" id="OGG57408.1"/>
    </source>
</evidence>
<dbReference type="Gene3D" id="2.60.120.1140">
    <property type="entry name" value="Protein of unknown function DUF192"/>
    <property type="match status" value="1"/>
</dbReference>
<accession>A0A1F6D7J9</accession>
<dbReference type="InterPro" id="IPR003795">
    <property type="entry name" value="DUF192"/>
</dbReference>
<feature type="transmembrane region" description="Helical" evidence="1">
    <location>
        <begin position="6"/>
        <end position="23"/>
    </location>
</feature>
<keyword evidence="1" id="KW-1133">Transmembrane helix</keyword>
<sequence>MARQAWYAVVVAGVVLIAALIYTDLPGFPRVRDDATASSTVQLKEQSIRVTVVDTPEAREMGLSGREGLAEDEGMLFVFPKDDRYAFWMKDMRFAIDILWISHDGSIVHVEENVSPESYPAVFTPRQAARYVLELPPGWVQAHEMGVGDIVRL</sequence>
<dbReference type="PANTHER" id="PTHR37953:SF1">
    <property type="entry name" value="UPF0127 PROTEIN MJ1496"/>
    <property type="match status" value="1"/>
</dbReference>
<dbReference type="InterPro" id="IPR038695">
    <property type="entry name" value="Saro_0823-like_sf"/>
</dbReference>
<name>A0A1F6D7J9_9BACT</name>
<gene>
    <name evidence="2" type="ORF">A2853_00585</name>
</gene>
<evidence type="ECO:0000313" key="3">
    <source>
        <dbReference type="Proteomes" id="UP000177958"/>
    </source>
</evidence>
<dbReference type="EMBL" id="MFKX01000027">
    <property type="protein sequence ID" value="OGG57408.1"/>
    <property type="molecule type" value="Genomic_DNA"/>
</dbReference>
<evidence type="ECO:0008006" key="4">
    <source>
        <dbReference type="Google" id="ProtNLM"/>
    </source>
</evidence>
<dbReference type="PANTHER" id="PTHR37953">
    <property type="entry name" value="UPF0127 PROTEIN MJ1496"/>
    <property type="match status" value="1"/>
</dbReference>
<dbReference type="AlphaFoldDB" id="A0A1F6D7J9"/>
<dbReference type="Proteomes" id="UP000177958">
    <property type="component" value="Unassembled WGS sequence"/>
</dbReference>
<proteinExistence type="predicted"/>
<comment type="caution">
    <text evidence="2">The sequence shown here is derived from an EMBL/GenBank/DDBJ whole genome shotgun (WGS) entry which is preliminary data.</text>
</comment>
<protein>
    <recommendedName>
        <fullName evidence="4">DUF192 domain-containing protein</fullName>
    </recommendedName>
</protein>
<keyword evidence="1" id="KW-0472">Membrane</keyword>
<organism evidence="2 3">
    <name type="scientific">Candidatus Kaiserbacteria bacterium RIFCSPHIGHO2_01_FULL_55_17</name>
    <dbReference type="NCBI Taxonomy" id="1798484"/>
    <lineage>
        <taxon>Bacteria</taxon>
        <taxon>Candidatus Kaiseribacteriota</taxon>
    </lineage>
</organism>
<dbReference type="Pfam" id="PF02643">
    <property type="entry name" value="DUF192"/>
    <property type="match status" value="1"/>
</dbReference>